<dbReference type="InterPro" id="IPR013094">
    <property type="entry name" value="AB_hydrolase_3"/>
</dbReference>
<dbReference type="InterPro" id="IPR006181">
    <property type="entry name" value="D-amino_acid_oxidase_CS"/>
</dbReference>
<dbReference type="SUPFAM" id="SSF51971">
    <property type="entry name" value="Nucleotide-binding domain"/>
    <property type="match status" value="1"/>
</dbReference>
<evidence type="ECO:0000313" key="8">
    <source>
        <dbReference type="EMBL" id="CRG88317.1"/>
    </source>
</evidence>
<protein>
    <recommendedName>
        <fullName evidence="10">Alpha/beta hydrolase fold-3 domain-containing protein</fullName>
    </recommendedName>
</protein>
<dbReference type="SUPFAM" id="SSF53474">
    <property type="entry name" value="alpha/beta-Hydrolases"/>
    <property type="match status" value="1"/>
</dbReference>
<evidence type="ECO:0000256" key="3">
    <source>
        <dbReference type="ARBA" id="ARBA00022630"/>
    </source>
</evidence>
<dbReference type="PANTHER" id="PTHR11530">
    <property type="entry name" value="D-AMINO ACID OXIDASE"/>
    <property type="match status" value="1"/>
</dbReference>
<dbReference type="GO" id="GO:0016787">
    <property type="term" value="F:hydrolase activity"/>
    <property type="evidence" value="ECO:0007669"/>
    <property type="project" value="InterPro"/>
</dbReference>
<organism evidence="8 9">
    <name type="scientific">Talaromyces islandicus</name>
    <name type="common">Penicillium islandicum</name>
    <dbReference type="NCBI Taxonomy" id="28573"/>
    <lineage>
        <taxon>Eukaryota</taxon>
        <taxon>Fungi</taxon>
        <taxon>Dikarya</taxon>
        <taxon>Ascomycota</taxon>
        <taxon>Pezizomycotina</taxon>
        <taxon>Eurotiomycetes</taxon>
        <taxon>Eurotiomycetidae</taxon>
        <taxon>Eurotiales</taxon>
        <taxon>Trichocomaceae</taxon>
        <taxon>Talaromyces</taxon>
        <taxon>Talaromyces sect. Islandici</taxon>
    </lineage>
</organism>
<evidence type="ECO:0000256" key="4">
    <source>
        <dbReference type="ARBA" id="ARBA00022827"/>
    </source>
</evidence>
<dbReference type="Pfam" id="PF07859">
    <property type="entry name" value="Abhydrolase_3"/>
    <property type="match status" value="1"/>
</dbReference>
<dbReference type="PANTHER" id="PTHR11530:SF11">
    <property type="entry name" value="D-ASPARTATE OXIDASE"/>
    <property type="match status" value="1"/>
</dbReference>
<dbReference type="GO" id="GO:0005737">
    <property type="term" value="C:cytoplasm"/>
    <property type="evidence" value="ECO:0007669"/>
    <property type="project" value="TreeGrafter"/>
</dbReference>
<evidence type="ECO:0000256" key="2">
    <source>
        <dbReference type="ARBA" id="ARBA00006730"/>
    </source>
</evidence>
<keyword evidence="9" id="KW-1185">Reference proteome</keyword>
<keyword evidence="5" id="KW-0560">Oxidoreductase</keyword>
<proteinExistence type="inferred from homology"/>
<dbReference type="Proteomes" id="UP000054383">
    <property type="component" value="Unassembled WGS sequence"/>
</dbReference>
<name>A0A0U1LYA4_TALIS</name>
<keyword evidence="4" id="KW-0274">FAD</keyword>
<dbReference type="OrthoDB" id="408631at2759"/>
<dbReference type="AlphaFoldDB" id="A0A0U1LYA4"/>
<dbReference type="PROSITE" id="PS00677">
    <property type="entry name" value="DAO"/>
    <property type="match status" value="1"/>
</dbReference>
<dbReference type="Gene3D" id="3.40.50.720">
    <property type="entry name" value="NAD(P)-binding Rossmann-like Domain"/>
    <property type="match status" value="1"/>
</dbReference>
<sequence length="671" mass="73790">MSAVAVHTEIDGQITEQSNAIPEKYLQNLDPEWKEMWTNHGQAVVGAHLISVEEFRRHPAKYSFTYPTWSGPDVHHVKDHQVPVLEPKGNITCRVYTPAGPGPFPVHLNFHGGGWVIGGLNSETAWCRSICNESSIVVIDVDYRLAPEFPFPVAIYDCWAAVKWAIAESQTLNIDPTSVSIGGLSSGGLITAVLAHFARDHSPRIDLKLQLMVVPATDMRYVPASVENNNETRPLTPDTCPYSSAIFCSDLPWSPLSRESWFLKYYIGTDPEIRASILADWRMTPVLSPCLKDLAPAHIVTAEFDVERDEGEYYADLLKAAGNQVTVKSAGIVGLDVALELSKRGYGKYITVVAEHLPGDDATIDYTSPWAGANFSGISGGDANALRWDRTGYSLMMRLIDTQAEEAKYLAKTESTEYWDEMPASDKIRSMTEYLRDLTIIPKEDLPSGVAFGIKFSTVTINAPAHCQHLKTLLSQPKYGSIPFLRRRVSQLQDAFISPKTKLVFNCIGNSAITLSGVSDNKCYPTRGQILLVKAPSVKKNIMRHGAKYETYIIPRPLSDGTVILGGFMQRGNWSPDVNPEESESIVKRTGELLPSLMLDGKMEIIRAAVGLRPSREGGARVEQERISPDRLVVHNYGAGGTGFQAGMGLAVDAVDLAAEHLKGFTQMALL</sequence>
<evidence type="ECO:0008006" key="10">
    <source>
        <dbReference type="Google" id="ProtNLM"/>
    </source>
</evidence>
<dbReference type="GO" id="GO:0003884">
    <property type="term" value="F:D-amino-acid oxidase activity"/>
    <property type="evidence" value="ECO:0007669"/>
    <property type="project" value="InterPro"/>
</dbReference>
<dbReference type="Pfam" id="PF01266">
    <property type="entry name" value="DAO"/>
    <property type="match status" value="1"/>
</dbReference>
<dbReference type="Gene3D" id="3.30.9.10">
    <property type="entry name" value="D-Amino Acid Oxidase, subunit A, domain 2"/>
    <property type="match status" value="1"/>
</dbReference>
<evidence type="ECO:0000256" key="5">
    <source>
        <dbReference type="ARBA" id="ARBA00023002"/>
    </source>
</evidence>
<comment type="cofactor">
    <cofactor evidence="1">
        <name>FAD</name>
        <dbReference type="ChEBI" id="CHEBI:57692"/>
    </cofactor>
</comment>
<evidence type="ECO:0000313" key="9">
    <source>
        <dbReference type="Proteomes" id="UP000054383"/>
    </source>
</evidence>
<evidence type="ECO:0000259" key="7">
    <source>
        <dbReference type="Pfam" id="PF07859"/>
    </source>
</evidence>
<dbReference type="GO" id="GO:0019478">
    <property type="term" value="P:D-amino acid catabolic process"/>
    <property type="evidence" value="ECO:0007669"/>
    <property type="project" value="TreeGrafter"/>
</dbReference>
<dbReference type="Gene3D" id="3.40.50.1820">
    <property type="entry name" value="alpha/beta hydrolase"/>
    <property type="match status" value="1"/>
</dbReference>
<dbReference type="InterPro" id="IPR023209">
    <property type="entry name" value="DAO"/>
</dbReference>
<dbReference type="SUPFAM" id="SSF54373">
    <property type="entry name" value="FAD-linked reductases, C-terminal domain"/>
    <property type="match status" value="1"/>
</dbReference>
<comment type="similarity">
    <text evidence="2">Belongs to the DAMOX/DASOX family.</text>
</comment>
<dbReference type="EMBL" id="CVMT01000004">
    <property type="protein sequence ID" value="CRG88317.1"/>
    <property type="molecule type" value="Genomic_DNA"/>
</dbReference>
<feature type="domain" description="FAD dependent oxidoreductase" evidence="6">
    <location>
        <begin position="330"/>
        <end position="655"/>
    </location>
</feature>
<accession>A0A0U1LYA4</accession>
<dbReference type="STRING" id="28573.A0A0U1LYA4"/>
<reference evidence="8 9" key="1">
    <citation type="submission" date="2015-04" db="EMBL/GenBank/DDBJ databases">
        <authorList>
            <person name="Syromyatnikov M.Y."/>
            <person name="Popov V.N."/>
        </authorList>
    </citation>
    <scope>NUCLEOTIDE SEQUENCE [LARGE SCALE GENOMIC DNA]</scope>
    <source>
        <strain evidence="8">WF-38-12</strain>
    </source>
</reference>
<dbReference type="InterPro" id="IPR006076">
    <property type="entry name" value="FAD-dep_OxRdtase"/>
</dbReference>
<evidence type="ECO:0000259" key="6">
    <source>
        <dbReference type="Pfam" id="PF01266"/>
    </source>
</evidence>
<dbReference type="GO" id="GO:0071949">
    <property type="term" value="F:FAD binding"/>
    <property type="evidence" value="ECO:0007669"/>
    <property type="project" value="InterPro"/>
</dbReference>
<evidence type="ECO:0000256" key="1">
    <source>
        <dbReference type="ARBA" id="ARBA00001974"/>
    </source>
</evidence>
<dbReference type="InterPro" id="IPR029058">
    <property type="entry name" value="AB_hydrolase_fold"/>
</dbReference>
<feature type="domain" description="Alpha/beta hydrolase fold-3" evidence="7">
    <location>
        <begin position="108"/>
        <end position="328"/>
    </location>
</feature>
<keyword evidence="3" id="KW-0285">Flavoprotein</keyword>
<gene>
    <name evidence="8" type="primary">IFG3</name>
    <name evidence="8" type="ORF">PISL3812_05346</name>
</gene>